<sequence length="344" mass="39319">MARLSATAALLLLVLSLLAVAHCGALAVAAEHDTEPESTAAVAVSDDNVLSDPTVHAEAGTASATEEEAIPAEQQQHGFELLRLPSHRLHHHHHLWLKRHHGIYRDASHKFPCSGHGARREQAVSHLAILPASAEVAREAGEEMPVAEPDPDRSLPDSDGEGEVAITSEQPSPFADADGHDDESAAAVRAWKHEMLRRWFRFHFHHDMRRHRLHHVQHEEEEEEATTAPQTTESMGMKRHRFHFHHHHDEDEEKNMATRKRLRHADEHDEDSDDEEDEQMEEMVRRFRKAIMRRRFGHGHGHGRRSRFFHHIVHRHAEEAKKQADVEEEESGVLAWIKGLMNRF</sequence>
<feature type="compositionally biased region" description="Acidic residues" evidence="1">
    <location>
        <begin position="268"/>
        <end position="281"/>
    </location>
</feature>
<feature type="region of interest" description="Disordered" evidence="1">
    <location>
        <begin position="245"/>
        <end position="281"/>
    </location>
</feature>
<keyword evidence="2" id="KW-0732">Signal</keyword>
<proteinExistence type="evidence at transcript level"/>
<name>C0PFF3_MAIZE</name>
<evidence type="ECO:0000256" key="2">
    <source>
        <dbReference type="SAM" id="SignalP"/>
    </source>
</evidence>
<dbReference type="AlphaFoldDB" id="C0PFF3"/>
<feature type="region of interest" description="Disordered" evidence="1">
    <location>
        <begin position="138"/>
        <end position="165"/>
    </location>
</feature>
<feature type="region of interest" description="Disordered" evidence="1">
    <location>
        <begin position="215"/>
        <end position="234"/>
    </location>
</feature>
<dbReference type="ExpressionAtlas" id="C0PFF3">
    <property type="expression patterns" value="differential"/>
</dbReference>
<evidence type="ECO:0000313" key="3">
    <source>
        <dbReference type="EMBL" id="ACN33919.1"/>
    </source>
</evidence>
<evidence type="ECO:0000256" key="1">
    <source>
        <dbReference type="SAM" id="MobiDB-lite"/>
    </source>
</evidence>
<dbReference type="EMBL" id="BT067022">
    <property type="protein sequence ID" value="ACN33919.1"/>
    <property type="molecule type" value="mRNA"/>
</dbReference>
<accession>C0PFF3</accession>
<protein>
    <submittedName>
        <fullName evidence="3">Uncharacterized protein</fullName>
    </submittedName>
</protein>
<reference evidence="3" key="1">
    <citation type="journal article" date="2009" name="PLoS Genet.">
        <title>Sequencing, mapping, and analysis of 27,455 maize full-length cDNAs.</title>
        <authorList>
            <person name="Soderlund C."/>
            <person name="Descour A."/>
            <person name="Kudrna D."/>
            <person name="Bomhoff M."/>
            <person name="Boyd L."/>
            <person name="Currie J."/>
            <person name="Angelova A."/>
            <person name="Collura K."/>
            <person name="Wissotski M."/>
            <person name="Ashley E."/>
            <person name="Morrow D."/>
            <person name="Fernandes J."/>
            <person name="Walbot V."/>
            <person name="Yu Y."/>
        </authorList>
    </citation>
    <scope>NUCLEOTIDE SEQUENCE</scope>
    <source>
        <strain evidence="3">B73</strain>
    </source>
</reference>
<feature type="chain" id="PRO_5002901716" evidence="2">
    <location>
        <begin position="26"/>
        <end position="344"/>
    </location>
</feature>
<organism evidence="3">
    <name type="scientific">Zea mays</name>
    <name type="common">Maize</name>
    <dbReference type="NCBI Taxonomy" id="4577"/>
    <lineage>
        <taxon>Eukaryota</taxon>
        <taxon>Viridiplantae</taxon>
        <taxon>Streptophyta</taxon>
        <taxon>Embryophyta</taxon>
        <taxon>Tracheophyta</taxon>
        <taxon>Spermatophyta</taxon>
        <taxon>Magnoliopsida</taxon>
        <taxon>Liliopsida</taxon>
        <taxon>Poales</taxon>
        <taxon>Poaceae</taxon>
        <taxon>PACMAD clade</taxon>
        <taxon>Panicoideae</taxon>
        <taxon>Andropogonodae</taxon>
        <taxon>Andropogoneae</taxon>
        <taxon>Tripsacinae</taxon>
        <taxon>Zea</taxon>
    </lineage>
</organism>
<feature type="signal peptide" evidence="2">
    <location>
        <begin position="1"/>
        <end position="25"/>
    </location>
</feature>